<keyword evidence="2" id="KW-0436">Ligase</keyword>
<keyword evidence="3" id="KW-0547">Nucleotide-binding</keyword>
<keyword evidence="8" id="KW-1185">Reference proteome</keyword>
<dbReference type="GO" id="GO:0005886">
    <property type="term" value="C:plasma membrane"/>
    <property type="evidence" value="ECO:0007669"/>
    <property type="project" value="TreeGrafter"/>
</dbReference>
<dbReference type="Proteomes" id="UP000535543">
    <property type="component" value="Unassembled WGS sequence"/>
</dbReference>
<dbReference type="InterPro" id="IPR025110">
    <property type="entry name" value="AMP-bd_C"/>
</dbReference>
<evidence type="ECO:0000313" key="7">
    <source>
        <dbReference type="EMBL" id="NMN97042.1"/>
    </source>
</evidence>
<dbReference type="Pfam" id="PF00501">
    <property type="entry name" value="AMP-binding"/>
    <property type="match status" value="1"/>
</dbReference>
<keyword evidence="4" id="KW-0067">ATP-binding</keyword>
<dbReference type="Gene3D" id="3.40.50.12780">
    <property type="entry name" value="N-terminal domain of ligase-like"/>
    <property type="match status" value="1"/>
</dbReference>
<dbReference type="Pfam" id="PF13193">
    <property type="entry name" value="AMP-binding_C"/>
    <property type="match status" value="1"/>
</dbReference>
<name>A0A848KK26_9NOCA</name>
<reference evidence="7 8" key="1">
    <citation type="submission" date="2019-05" db="EMBL/GenBank/DDBJ databases">
        <authorList>
            <person name="Lee S.D."/>
        </authorList>
    </citation>
    <scope>NUCLEOTIDE SEQUENCE [LARGE SCALE GENOMIC DNA]</scope>
    <source>
        <strain evidence="7 8">YC2-7</strain>
    </source>
</reference>
<comment type="similarity">
    <text evidence="1">Belongs to the ATP-dependent AMP-binding enzyme family.</text>
</comment>
<proteinExistence type="inferred from homology"/>
<feature type="domain" description="AMP-binding enzyme C-terminal" evidence="6">
    <location>
        <begin position="419"/>
        <end position="495"/>
    </location>
</feature>
<dbReference type="GO" id="GO:0005524">
    <property type="term" value="F:ATP binding"/>
    <property type="evidence" value="ECO:0007669"/>
    <property type="project" value="UniProtKB-KW"/>
</dbReference>
<dbReference type="SUPFAM" id="SSF56801">
    <property type="entry name" value="Acetyl-CoA synthetase-like"/>
    <property type="match status" value="1"/>
</dbReference>
<accession>A0A848KK26</accession>
<dbReference type="Gene3D" id="3.30.300.30">
    <property type="match status" value="1"/>
</dbReference>
<protein>
    <submittedName>
        <fullName evidence="7">AMP-binding protein</fullName>
    </submittedName>
</protein>
<dbReference type="EMBL" id="VCQU01000006">
    <property type="protein sequence ID" value="NMN97042.1"/>
    <property type="molecule type" value="Genomic_DNA"/>
</dbReference>
<dbReference type="AlphaFoldDB" id="A0A848KK26"/>
<gene>
    <name evidence="7" type="ORF">FGL95_18540</name>
</gene>
<reference evidence="7 8" key="2">
    <citation type="submission" date="2020-06" db="EMBL/GenBank/DDBJ databases">
        <title>Antribacter stalactiti gen. nov., sp. nov., a new member of the family Nacardiaceae isolated from a cave.</title>
        <authorList>
            <person name="Kim I.S."/>
        </authorList>
    </citation>
    <scope>NUCLEOTIDE SEQUENCE [LARGE SCALE GENOMIC DNA]</scope>
    <source>
        <strain evidence="7 8">YC2-7</strain>
    </source>
</reference>
<dbReference type="GO" id="GO:0004467">
    <property type="term" value="F:long-chain fatty acid-CoA ligase activity"/>
    <property type="evidence" value="ECO:0007669"/>
    <property type="project" value="TreeGrafter"/>
</dbReference>
<evidence type="ECO:0000256" key="2">
    <source>
        <dbReference type="ARBA" id="ARBA00022598"/>
    </source>
</evidence>
<dbReference type="GO" id="GO:0005324">
    <property type="term" value="F:long-chain fatty acid transmembrane transporter activity"/>
    <property type="evidence" value="ECO:0007669"/>
    <property type="project" value="TreeGrafter"/>
</dbReference>
<dbReference type="InterPro" id="IPR042099">
    <property type="entry name" value="ANL_N_sf"/>
</dbReference>
<sequence>MTGATVRDLLLARCAQDTTALAFEDRTWSWREYVADATLRAHLVLSMLDMNASRHVGLLLENTPEMAMGLAAGALGGYVSVGINATRRGSALADDIRRADCQLVLTDSSLSGLVADLDLGGIRVIDTDGAQWRHALEELGRPVEAIENDPGDIFMLIFTSGTGGSPKAVMMADSTVVTAGSMLAERFSLTPADVCYVSMPLFHSNAVISGFAVASASGATLALARKFSATAFLSDIRRFGATYMNYVGKPLAYILATPRLPDDADNSLRIAFGNEAPERDVIEFAERFGCEVRDGFGSTEMAIVVRRTTETPHGSIGIPGPDVAIFSRETLMECPRATYDATGRVVNLDEAVGELVNVRGAGEFRGYYNDAAATQERLLGGIFWSGDLAYRDANGFLYLVGRSGDWLRVDGENLAANPIERILMRHYAIDQVAVYGVPDPDCGDQLMATVVLDTDRTLTPADFEEFLRAQSDLSPKAWPRYVRITDALPTTATNKILKRVLVSQGASTSDETWVRAARGTAYELARQLSGR</sequence>
<evidence type="ECO:0000256" key="3">
    <source>
        <dbReference type="ARBA" id="ARBA00022741"/>
    </source>
</evidence>
<evidence type="ECO:0000313" key="8">
    <source>
        <dbReference type="Proteomes" id="UP000535543"/>
    </source>
</evidence>
<comment type="caution">
    <text evidence="7">The sequence shown here is derived from an EMBL/GenBank/DDBJ whole genome shotgun (WGS) entry which is preliminary data.</text>
</comment>
<dbReference type="InterPro" id="IPR045851">
    <property type="entry name" value="AMP-bd_C_sf"/>
</dbReference>
<dbReference type="PANTHER" id="PTHR43107:SF15">
    <property type="entry name" value="FATTY ACID TRANSPORT PROTEIN 3, ISOFORM A"/>
    <property type="match status" value="1"/>
</dbReference>
<evidence type="ECO:0000259" key="5">
    <source>
        <dbReference type="Pfam" id="PF00501"/>
    </source>
</evidence>
<evidence type="ECO:0000259" key="6">
    <source>
        <dbReference type="Pfam" id="PF13193"/>
    </source>
</evidence>
<dbReference type="PANTHER" id="PTHR43107">
    <property type="entry name" value="LONG-CHAIN FATTY ACID TRANSPORT PROTEIN"/>
    <property type="match status" value="1"/>
</dbReference>
<evidence type="ECO:0000256" key="1">
    <source>
        <dbReference type="ARBA" id="ARBA00006432"/>
    </source>
</evidence>
<dbReference type="GO" id="GO:0044539">
    <property type="term" value="P:long-chain fatty acid import into cell"/>
    <property type="evidence" value="ECO:0007669"/>
    <property type="project" value="TreeGrafter"/>
</dbReference>
<dbReference type="RefSeq" id="WP_169589560.1">
    <property type="nucleotide sequence ID" value="NZ_VCQU01000006.1"/>
</dbReference>
<organism evidence="7 8">
    <name type="scientific">Antrihabitans stalactiti</name>
    <dbReference type="NCBI Taxonomy" id="2584121"/>
    <lineage>
        <taxon>Bacteria</taxon>
        <taxon>Bacillati</taxon>
        <taxon>Actinomycetota</taxon>
        <taxon>Actinomycetes</taxon>
        <taxon>Mycobacteriales</taxon>
        <taxon>Nocardiaceae</taxon>
        <taxon>Antrihabitans</taxon>
    </lineage>
</organism>
<evidence type="ECO:0000256" key="4">
    <source>
        <dbReference type="ARBA" id="ARBA00022840"/>
    </source>
</evidence>
<dbReference type="InterPro" id="IPR000873">
    <property type="entry name" value="AMP-dep_synth/lig_dom"/>
</dbReference>
<feature type="domain" description="AMP-dependent synthetase/ligase" evidence="5">
    <location>
        <begin position="15"/>
        <end position="368"/>
    </location>
</feature>